<gene>
    <name evidence="13" type="ORF">GCM10010995_25450</name>
</gene>
<dbReference type="InterPro" id="IPR003594">
    <property type="entry name" value="HATPase_dom"/>
</dbReference>
<sequence>MPNQLTQKVNTHFTTLFLKNYISFPKLISIMLILVILNSFFITAIHLHYHSKYEDSLVQNSLFSLLRIRNQYLTQANVEPRFVHFQTEVHQSTQLNQFNIIFQKVAGAYEVNTTFIDNKLFDQMHSDLLTHHELFITSPINDDKGHKIITFYVFLNPDDDLPYLLSSSIGISMAIILLLFFMWYLARFILPKLLLNSATADTQTNKLPKYLNKDVSVLKQQIQLLLQEKTIMLSSMSHDMKNSLTKLKLLKYIIDNEKAQAILSQEIDEMQMIIDSSLAFAERGNNNAKVSFDLCAFLDNLYQQLSQRGYNFIFDNQLTAHTFFLGYPNLLKRALLNIINNAVKYAPNYTLNAYIENDHIVIDVKDNGPGISESDLKNIARAFTRAQHDAHQNIDGHGLGLAITRVAIEFNSGKLSFENLQPNGLLVRIRLAISES</sequence>
<dbReference type="EMBL" id="BMJS01000046">
    <property type="protein sequence ID" value="GGG06833.1"/>
    <property type="molecule type" value="Genomic_DNA"/>
</dbReference>
<feature type="transmembrane region" description="Helical" evidence="11">
    <location>
        <begin position="163"/>
        <end position="186"/>
    </location>
</feature>
<evidence type="ECO:0000313" key="14">
    <source>
        <dbReference type="Proteomes" id="UP000636949"/>
    </source>
</evidence>
<feature type="domain" description="Histidine kinase" evidence="12">
    <location>
        <begin position="235"/>
        <end position="435"/>
    </location>
</feature>
<dbReference type="PANTHER" id="PTHR44936">
    <property type="entry name" value="SENSOR PROTEIN CREC"/>
    <property type="match status" value="1"/>
</dbReference>
<dbReference type="PROSITE" id="PS50109">
    <property type="entry name" value="HIS_KIN"/>
    <property type="match status" value="1"/>
</dbReference>
<dbReference type="InterPro" id="IPR050980">
    <property type="entry name" value="2C_sensor_his_kinase"/>
</dbReference>
<name>A0A8J3E9E1_9GAMM</name>
<organism evidence="13 14">
    <name type="scientific">Cysteiniphilum litorale</name>
    <dbReference type="NCBI Taxonomy" id="2056700"/>
    <lineage>
        <taxon>Bacteria</taxon>
        <taxon>Pseudomonadati</taxon>
        <taxon>Pseudomonadota</taxon>
        <taxon>Gammaproteobacteria</taxon>
        <taxon>Thiotrichales</taxon>
        <taxon>Fastidiosibacteraceae</taxon>
        <taxon>Cysteiniphilum</taxon>
    </lineage>
</organism>
<evidence type="ECO:0000256" key="1">
    <source>
        <dbReference type="ARBA" id="ARBA00000085"/>
    </source>
</evidence>
<dbReference type="SMART" id="SM00387">
    <property type="entry name" value="HATPase_c"/>
    <property type="match status" value="1"/>
</dbReference>
<protein>
    <recommendedName>
        <fullName evidence="3">histidine kinase</fullName>
        <ecNumber evidence="3">2.7.13.3</ecNumber>
    </recommendedName>
</protein>
<keyword evidence="8 11" id="KW-1133">Transmembrane helix</keyword>
<keyword evidence="7" id="KW-0418">Kinase</keyword>
<evidence type="ECO:0000256" key="9">
    <source>
        <dbReference type="ARBA" id="ARBA00023012"/>
    </source>
</evidence>
<keyword evidence="5" id="KW-0808">Transferase</keyword>
<comment type="caution">
    <text evidence="13">The sequence shown here is derived from an EMBL/GenBank/DDBJ whole genome shotgun (WGS) entry which is preliminary data.</text>
</comment>
<evidence type="ECO:0000256" key="7">
    <source>
        <dbReference type="ARBA" id="ARBA00022777"/>
    </source>
</evidence>
<dbReference type="RefSeq" id="WP_117003849.1">
    <property type="nucleotide sequence ID" value="NZ_BMJS01000046.1"/>
</dbReference>
<dbReference type="InterPro" id="IPR036890">
    <property type="entry name" value="HATPase_C_sf"/>
</dbReference>
<evidence type="ECO:0000256" key="8">
    <source>
        <dbReference type="ARBA" id="ARBA00022989"/>
    </source>
</evidence>
<comment type="subcellular location">
    <subcellularLocation>
        <location evidence="2">Cell inner membrane</location>
        <topology evidence="2">Multi-pass membrane protein</topology>
    </subcellularLocation>
</comment>
<keyword evidence="6 11" id="KW-0812">Transmembrane</keyword>
<dbReference type="Pfam" id="PF02518">
    <property type="entry name" value="HATPase_c"/>
    <property type="match status" value="1"/>
</dbReference>
<dbReference type="PRINTS" id="PR00344">
    <property type="entry name" value="BCTRLSENSOR"/>
</dbReference>
<reference evidence="13" key="1">
    <citation type="journal article" date="2014" name="Int. J. Syst. Evol. Microbiol.">
        <title>Complete genome sequence of Corynebacterium casei LMG S-19264T (=DSM 44701T), isolated from a smear-ripened cheese.</title>
        <authorList>
            <consortium name="US DOE Joint Genome Institute (JGI-PGF)"/>
            <person name="Walter F."/>
            <person name="Albersmeier A."/>
            <person name="Kalinowski J."/>
            <person name="Ruckert C."/>
        </authorList>
    </citation>
    <scope>NUCLEOTIDE SEQUENCE</scope>
    <source>
        <strain evidence="13">CGMCC 1.15758</strain>
    </source>
</reference>
<keyword evidence="10 11" id="KW-0472">Membrane</keyword>
<comment type="catalytic activity">
    <reaction evidence="1">
        <text>ATP + protein L-histidine = ADP + protein N-phospho-L-histidine.</text>
        <dbReference type="EC" id="2.7.13.3"/>
    </reaction>
</comment>
<evidence type="ECO:0000256" key="5">
    <source>
        <dbReference type="ARBA" id="ARBA00022679"/>
    </source>
</evidence>
<dbReference type="EC" id="2.7.13.3" evidence="3"/>
<dbReference type="Gene3D" id="1.10.287.130">
    <property type="match status" value="1"/>
</dbReference>
<dbReference type="GO" id="GO:0000155">
    <property type="term" value="F:phosphorelay sensor kinase activity"/>
    <property type="evidence" value="ECO:0007669"/>
    <property type="project" value="InterPro"/>
</dbReference>
<keyword evidence="4" id="KW-0997">Cell inner membrane</keyword>
<evidence type="ECO:0000313" key="13">
    <source>
        <dbReference type="EMBL" id="GGG06833.1"/>
    </source>
</evidence>
<dbReference type="InterPro" id="IPR005467">
    <property type="entry name" value="His_kinase_dom"/>
</dbReference>
<evidence type="ECO:0000256" key="4">
    <source>
        <dbReference type="ARBA" id="ARBA00022519"/>
    </source>
</evidence>
<accession>A0A8J3E9E1</accession>
<evidence type="ECO:0000256" key="3">
    <source>
        <dbReference type="ARBA" id="ARBA00012438"/>
    </source>
</evidence>
<dbReference type="AlphaFoldDB" id="A0A8J3E9E1"/>
<dbReference type="Gene3D" id="3.30.565.10">
    <property type="entry name" value="Histidine kinase-like ATPase, C-terminal domain"/>
    <property type="match status" value="1"/>
</dbReference>
<reference evidence="13" key="2">
    <citation type="submission" date="2020-09" db="EMBL/GenBank/DDBJ databases">
        <authorList>
            <person name="Sun Q."/>
            <person name="Zhou Y."/>
        </authorList>
    </citation>
    <scope>NUCLEOTIDE SEQUENCE</scope>
    <source>
        <strain evidence="13">CGMCC 1.15758</strain>
    </source>
</reference>
<dbReference type="SUPFAM" id="SSF55874">
    <property type="entry name" value="ATPase domain of HSP90 chaperone/DNA topoisomerase II/histidine kinase"/>
    <property type="match status" value="1"/>
</dbReference>
<evidence type="ECO:0000256" key="2">
    <source>
        <dbReference type="ARBA" id="ARBA00004429"/>
    </source>
</evidence>
<evidence type="ECO:0000259" key="12">
    <source>
        <dbReference type="PROSITE" id="PS50109"/>
    </source>
</evidence>
<keyword evidence="9" id="KW-0902">Two-component regulatory system</keyword>
<dbReference type="InterPro" id="IPR036097">
    <property type="entry name" value="HisK_dim/P_sf"/>
</dbReference>
<evidence type="ECO:0000256" key="6">
    <source>
        <dbReference type="ARBA" id="ARBA00022692"/>
    </source>
</evidence>
<dbReference type="PANTHER" id="PTHR44936:SF5">
    <property type="entry name" value="SENSOR HISTIDINE KINASE ENVZ"/>
    <property type="match status" value="1"/>
</dbReference>
<evidence type="ECO:0000256" key="10">
    <source>
        <dbReference type="ARBA" id="ARBA00023136"/>
    </source>
</evidence>
<dbReference type="InterPro" id="IPR004358">
    <property type="entry name" value="Sig_transdc_His_kin-like_C"/>
</dbReference>
<keyword evidence="4" id="KW-1003">Cell membrane</keyword>
<feature type="transmembrane region" description="Helical" evidence="11">
    <location>
        <begin position="27"/>
        <end position="49"/>
    </location>
</feature>
<dbReference type="GO" id="GO:0005886">
    <property type="term" value="C:plasma membrane"/>
    <property type="evidence" value="ECO:0007669"/>
    <property type="project" value="UniProtKB-SubCell"/>
</dbReference>
<proteinExistence type="predicted"/>
<keyword evidence="14" id="KW-1185">Reference proteome</keyword>
<evidence type="ECO:0000256" key="11">
    <source>
        <dbReference type="SAM" id="Phobius"/>
    </source>
</evidence>
<dbReference type="Proteomes" id="UP000636949">
    <property type="component" value="Unassembled WGS sequence"/>
</dbReference>
<dbReference type="SUPFAM" id="SSF47384">
    <property type="entry name" value="Homodimeric domain of signal transducing histidine kinase"/>
    <property type="match status" value="1"/>
</dbReference>
<dbReference type="OrthoDB" id="5622107at2"/>